<dbReference type="RefSeq" id="WP_109748854.1">
    <property type="nucleotide sequence ID" value="NZ_JANKBI010000032.1"/>
</dbReference>
<dbReference type="AlphaFoldDB" id="A0AB73SXA2"/>
<dbReference type="CDD" id="cd01392">
    <property type="entry name" value="HTH_LacI"/>
    <property type="match status" value="1"/>
</dbReference>
<keyword evidence="1" id="KW-0805">Transcription regulation</keyword>
<dbReference type="Proteomes" id="UP000245412">
    <property type="component" value="Unassembled WGS sequence"/>
</dbReference>
<dbReference type="PANTHER" id="PTHR30146">
    <property type="entry name" value="LACI-RELATED TRANSCRIPTIONAL REPRESSOR"/>
    <property type="match status" value="1"/>
</dbReference>
<evidence type="ECO:0000256" key="1">
    <source>
        <dbReference type="ARBA" id="ARBA00023015"/>
    </source>
</evidence>
<dbReference type="InterPro" id="IPR000843">
    <property type="entry name" value="HTH_LacI"/>
</dbReference>
<dbReference type="GO" id="GO:0003700">
    <property type="term" value="F:DNA-binding transcription factor activity"/>
    <property type="evidence" value="ECO:0007669"/>
    <property type="project" value="TreeGrafter"/>
</dbReference>
<dbReference type="Pfam" id="PF00356">
    <property type="entry name" value="LacI"/>
    <property type="match status" value="1"/>
</dbReference>
<evidence type="ECO:0000256" key="2">
    <source>
        <dbReference type="ARBA" id="ARBA00023125"/>
    </source>
</evidence>
<reference evidence="5 6" key="1">
    <citation type="submission" date="2018-05" db="EMBL/GenBank/DDBJ databases">
        <authorList>
            <person name="Goeker M."/>
            <person name="Huntemann M."/>
            <person name="Clum A."/>
            <person name="Pillay M."/>
            <person name="Palaniappan K."/>
            <person name="Varghese N."/>
            <person name="Mikhailova N."/>
            <person name="Stamatis D."/>
            <person name="Reddy T."/>
            <person name="Daum C."/>
            <person name="Shapiro N."/>
            <person name="Ivanova N."/>
            <person name="Kyrpides N."/>
            <person name="Woyke T."/>
        </authorList>
    </citation>
    <scope>NUCLEOTIDE SEQUENCE [LARGE SCALE GENOMIC DNA]</scope>
    <source>
        <strain evidence="5 6">DSM 26524</strain>
    </source>
</reference>
<dbReference type="PROSITE" id="PS50932">
    <property type="entry name" value="HTH_LACI_2"/>
    <property type="match status" value="1"/>
</dbReference>
<dbReference type="PANTHER" id="PTHR30146:SF154">
    <property type="entry name" value="TRANSCRIPTION REGULATOR, MEMBER OF GALR FAMILY"/>
    <property type="match status" value="1"/>
</dbReference>
<dbReference type="Pfam" id="PF00532">
    <property type="entry name" value="Peripla_BP_1"/>
    <property type="match status" value="1"/>
</dbReference>
<comment type="caution">
    <text evidence="5">The sequence shown here is derived from an EMBL/GenBank/DDBJ whole genome shotgun (WGS) entry which is preliminary data.</text>
</comment>
<dbReference type="InterPro" id="IPR001761">
    <property type="entry name" value="Peripla_BP/Lac1_sug-bd_dom"/>
</dbReference>
<dbReference type="SUPFAM" id="SSF53822">
    <property type="entry name" value="Periplasmic binding protein-like I"/>
    <property type="match status" value="1"/>
</dbReference>
<dbReference type="InterPro" id="IPR010982">
    <property type="entry name" value="Lambda_DNA-bd_dom_sf"/>
</dbReference>
<evidence type="ECO:0000256" key="3">
    <source>
        <dbReference type="ARBA" id="ARBA00023163"/>
    </source>
</evidence>
<proteinExistence type="predicted"/>
<dbReference type="GO" id="GO:0000976">
    <property type="term" value="F:transcription cis-regulatory region binding"/>
    <property type="evidence" value="ECO:0007669"/>
    <property type="project" value="TreeGrafter"/>
</dbReference>
<dbReference type="Gene3D" id="1.10.260.40">
    <property type="entry name" value="lambda repressor-like DNA-binding domains"/>
    <property type="match status" value="1"/>
</dbReference>
<dbReference type="CDD" id="cd06267">
    <property type="entry name" value="PBP1_LacI_sugar_binding-like"/>
    <property type="match status" value="1"/>
</dbReference>
<dbReference type="Gene3D" id="3.40.50.2300">
    <property type="match status" value="2"/>
</dbReference>
<feature type="domain" description="HTH lacI-type" evidence="4">
    <location>
        <begin position="6"/>
        <end position="60"/>
    </location>
</feature>
<evidence type="ECO:0000259" key="4">
    <source>
        <dbReference type="PROSITE" id="PS50932"/>
    </source>
</evidence>
<keyword evidence="3" id="KW-0804">Transcription</keyword>
<name>A0AB73SXA2_9FIRM</name>
<evidence type="ECO:0000313" key="5">
    <source>
        <dbReference type="EMBL" id="PWJ71754.1"/>
    </source>
</evidence>
<dbReference type="EMBL" id="QGGY01000028">
    <property type="protein sequence ID" value="PWJ71754.1"/>
    <property type="molecule type" value="Genomic_DNA"/>
</dbReference>
<organism evidence="5 6">
    <name type="scientific">Murimonas intestini</name>
    <dbReference type="NCBI Taxonomy" id="1337051"/>
    <lineage>
        <taxon>Bacteria</taxon>
        <taxon>Bacillati</taxon>
        <taxon>Bacillota</taxon>
        <taxon>Clostridia</taxon>
        <taxon>Lachnospirales</taxon>
        <taxon>Lachnospiraceae</taxon>
        <taxon>Murimonas</taxon>
    </lineage>
</organism>
<protein>
    <submittedName>
        <fullName evidence="5">LacI family transcriptional regulator</fullName>
    </submittedName>
</protein>
<dbReference type="SMART" id="SM00354">
    <property type="entry name" value="HTH_LACI"/>
    <property type="match status" value="1"/>
</dbReference>
<keyword evidence="2" id="KW-0238">DNA-binding</keyword>
<gene>
    <name evidence="5" type="ORF">C7383_1281</name>
</gene>
<dbReference type="InterPro" id="IPR028082">
    <property type="entry name" value="Peripla_BP_I"/>
</dbReference>
<keyword evidence="6" id="KW-1185">Reference proteome</keyword>
<accession>A0AB73SXA2</accession>
<sequence length="360" mass="40521">MKKAKVTSSDVAEASGVSQAAVSMILNKKFNVSFSKETIEKVENAAKELGYELPGRRVRKDSRQQKLIVAFCPTLTNPYYVMLLQGIEEVAKEKGYGVFVCNTQRDLKIEEHYLKMMDRVQPLGIIYTCNPSTCFKKQVKELADQVPLVVINNREDIMEVDAVELNNSKPGRLMARHLLELGHQKVGFISPPLTSRQQQRLKRVEGFVREFEEAGFKDGVCIKAAGEEFDTLIPSIDSEYKMGYNLTRELLMEQKGLTAIAGLNDMIALGIMDALLEAKIKIPSEISVIGCDNILFARMRSISLTTIEHFVPLKGRDACDIIIKKIHSKTVTDPEMLPTSIYHVEYEPRLIVRGTTSYAR</sequence>
<dbReference type="SUPFAM" id="SSF47413">
    <property type="entry name" value="lambda repressor-like DNA-binding domains"/>
    <property type="match status" value="1"/>
</dbReference>
<evidence type="ECO:0000313" key="6">
    <source>
        <dbReference type="Proteomes" id="UP000245412"/>
    </source>
</evidence>